<dbReference type="PANTHER" id="PTHR43792:SF9">
    <property type="entry name" value="RIBOSOMAL-PROTEIN-ALANINE ACETYLTRANSFERASE"/>
    <property type="match status" value="1"/>
</dbReference>
<dbReference type="EMBL" id="QXEV01000006">
    <property type="protein sequence ID" value="RIA77857.1"/>
    <property type="molecule type" value="Genomic_DNA"/>
</dbReference>
<accession>A0A397S1N5</accession>
<proteinExistence type="predicted"/>
<keyword evidence="2" id="KW-0808">Transferase</keyword>
<dbReference type="RefSeq" id="WP_119015992.1">
    <property type="nucleotide sequence ID" value="NZ_QXEV01000006.1"/>
</dbReference>
<dbReference type="GO" id="GO:0008999">
    <property type="term" value="F:protein-N-terminal-alanine acetyltransferase activity"/>
    <property type="evidence" value="ECO:0007669"/>
    <property type="project" value="TreeGrafter"/>
</dbReference>
<dbReference type="PROSITE" id="PS51186">
    <property type="entry name" value="GNAT"/>
    <property type="match status" value="2"/>
</dbReference>
<dbReference type="PANTHER" id="PTHR43792">
    <property type="entry name" value="GNAT FAMILY, PUTATIVE (AFU_ORTHOLOGUE AFUA_3G00765)-RELATED-RELATED"/>
    <property type="match status" value="1"/>
</dbReference>
<dbReference type="AlphaFoldDB" id="A0A397S1N5"/>
<dbReference type="CDD" id="cd04301">
    <property type="entry name" value="NAT_SF"/>
    <property type="match status" value="1"/>
</dbReference>
<dbReference type="GO" id="GO:0005737">
    <property type="term" value="C:cytoplasm"/>
    <property type="evidence" value="ECO:0007669"/>
    <property type="project" value="TreeGrafter"/>
</dbReference>
<dbReference type="Proteomes" id="UP000266506">
    <property type="component" value="Unassembled WGS sequence"/>
</dbReference>
<dbReference type="OrthoDB" id="9788916at2"/>
<evidence type="ECO:0000313" key="3">
    <source>
        <dbReference type="Proteomes" id="UP000266506"/>
    </source>
</evidence>
<name>A0A397S1N5_9MOLU</name>
<dbReference type="InterPro" id="IPR016181">
    <property type="entry name" value="Acyl_CoA_acyltransferase"/>
</dbReference>
<dbReference type="Pfam" id="PF13302">
    <property type="entry name" value="Acetyltransf_3"/>
    <property type="match status" value="2"/>
</dbReference>
<dbReference type="SUPFAM" id="SSF55729">
    <property type="entry name" value="Acyl-CoA N-acyltransferases (Nat)"/>
    <property type="match status" value="2"/>
</dbReference>
<gene>
    <name evidence="2" type="ORF">EI71_00834</name>
</gene>
<feature type="domain" description="N-acetyltransferase" evidence="1">
    <location>
        <begin position="13"/>
        <end position="171"/>
    </location>
</feature>
<evidence type="ECO:0000259" key="1">
    <source>
        <dbReference type="PROSITE" id="PS51186"/>
    </source>
</evidence>
<dbReference type="InterPro" id="IPR000182">
    <property type="entry name" value="GNAT_dom"/>
</dbReference>
<sequence>MKSRNTILKDSEISLKVISLPDLNTLTDILLDSKVKETYMIPDMDKNDAINFSKRLMDLSNNLDLFIYGIYANNNLIGLLNQVDRNEYEIELGYFISSKYWNKGYATIALKLAIDELFRIGYKRVMAAHFENNIASARVMQKCGMQKIDKIEELEYRGILHKCIYYAIDGNNESIIGDNIILRCAQDNDYLSMLKVWGDKDVYQWMLFTPTVEESDAKERNKRSMEYQKSHYAYYIAKKDTNKPIGLCAIKEYEDGKIKESGIAIAKEYQGLGYGKEVLKLLLDLAFNKLDAKSFQYGYFIDNIKSKRLAEYFHFQYEGIEEMVRPHDQEKKIIELCVLKREDYIK</sequence>
<protein>
    <submittedName>
        <fullName evidence="2">RimJ/RimL family protein N-acetyltransferase</fullName>
    </submittedName>
</protein>
<dbReference type="InterPro" id="IPR051531">
    <property type="entry name" value="N-acetyltransferase"/>
</dbReference>
<evidence type="ECO:0000313" key="2">
    <source>
        <dbReference type="EMBL" id="RIA77857.1"/>
    </source>
</evidence>
<keyword evidence="3" id="KW-1185">Reference proteome</keyword>
<comment type="caution">
    <text evidence="2">The sequence shown here is derived from an EMBL/GenBank/DDBJ whole genome shotgun (WGS) entry which is preliminary data.</text>
</comment>
<feature type="domain" description="N-acetyltransferase" evidence="1">
    <location>
        <begin position="180"/>
        <end position="340"/>
    </location>
</feature>
<dbReference type="Gene3D" id="3.40.630.30">
    <property type="match status" value="2"/>
</dbReference>
<organism evidence="2 3">
    <name type="scientific">Anaeroplasma bactoclasticum</name>
    <dbReference type="NCBI Taxonomy" id="2088"/>
    <lineage>
        <taxon>Bacteria</taxon>
        <taxon>Bacillati</taxon>
        <taxon>Mycoplasmatota</taxon>
        <taxon>Mollicutes</taxon>
        <taxon>Anaeroplasmatales</taxon>
        <taxon>Anaeroplasmataceae</taxon>
        <taxon>Anaeroplasma</taxon>
    </lineage>
</organism>
<reference evidence="2 3" key="1">
    <citation type="submission" date="2018-08" db="EMBL/GenBank/DDBJ databases">
        <title>Genomic Encyclopedia of Archaeal and Bacterial Type Strains, Phase II (KMG-II): from individual species to whole genera.</title>
        <authorList>
            <person name="Goeker M."/>
        </authorList>
    </citation>
    <scope>NUCLEOTIDE SEQUENCE [LARGE SCALE GENOMIC DNA]</scope>
    <source>
        <strain evidence="2 3">ATCC 27112</strain>
    </source>
</reference>
<dbReference type="InParanoid" id="A0A397S1N5"/>